<accession>A0A0D1ENJ8</accession>
<gene>
    <name evidence="2" type="ORF">jaqu_09660</name>
</gene>
<protein>
    <submittedName>
        <fullName evidence="2">Uncharacterized protein</fullName>
    </submittedName>
</protein>
<evidence type="ECO:0000256" key="1">
    <source>
        <dbReference type="SAM" id="MobiDB-lite"/>
    </source>
</evidence>
<evidence type="ECO:0000313" key="3">
    <source>
        <dbReference type="Proteomes" id="UP000032232"/>
    </source>
</evidence>
<organism evidence="2 3">
    <name type="scientific">Jannaschia aquimarina</name>
    <dbReference type="NCBI Taxonomy" id="935700"/>
    <lineage>
        <taxon>Bacteria</taxon>
        <taxon>Pseudomonadati</taxon>
        <taxon>Pseudomonadota</taxon>
        <taxon>Alphaproteobacteria</taxon>
        <taxon>Rhodobacterales</taxon>
        <taxon>Roseobacteraceae</taxon>
        <taxon>Jannaschia</taxon>
    </lineage>
</organism>
<feature type="compositionally biased region" description="Polar residues" evidence="1">
    <location>
        <begin position="61"/>
        <end position="72"/>
    </location>
</feature>
<feature type="compositionally biased region" description="Basic and acidic residues" evidence="1">
    <location>
        <begin position="33"/>
        <end position="60"/>
    </location>
</feature>
<reference evidence="2 3" key="1">
    <citation type="submission" date="2015-02" db="EMBL/GenBank/DDBJ databases">
        <title>Genome Sequence of Jannaschia aquimarina DSM28248, a member of the Roseobacter clade.</title>
        <authorList>
            <person name="Voget S."/>
            <person name="Daniel R."/>
        </authorList>
    </citation>
    <scope>NUCLEOTIDE SEQUENCE [LARGE SCALE GENOMIC DNA]</scope>
    <source>
        <strain evidence="2 3">GSW-M26</strain>
    </source>
</reference>
<sequence>MTWKVIVSAGERPEKGLDPVRRTSRLSTGLAPRHAEQGDAKGPRRFRQGPDRAEQLDQRKPTTSSAPSVMVI</sequence>
<name>A0A0D1ENJ8_9RHOB</name>
<comment type="caution">
    <text evidence="2">The sequence shown here is derived from an EMBL/GenBank/DDBJ whole genome shotgun (WGS) entry which is preliminary data.</text>
</comment>
<evidence type="ECO:0000313" key="2">
    <source>
        <dbReference type="EMBL" id="KIT17235.1"/>
    </source>
</evidence>
<proteinExistence type="predicted"/>
<dbReference type="AlphaFoldDB" id="A0A0D1ENJ8"/>
<keyword evidence="3" id="KW-1185">Reference proteome</keyword>
<feature type="region of interest" description="Disordered" evidence="1">
    <location>
        <begin position="1"/>
        <end position="72"/>
    </location>
</feature>
<dbReference type="EMBL" id="JYFE01000020">
    <property type="protein sequence ID" value="KIT17235.1"/>
    <property type="molecule type" value="Genomic_DNA"/>
</dbReference>
<feature type="compositionally biased region" description="Basic and acidic residues" evidence="1">
    <location>
        <begin position="11"/>
        <end position="21"/>
    </location>
</feature>
<dbReference type="Proteomes" id="UP000032232">
    <property type="component" value="Unassembled WGS sequence"/>
</dbReference>